<dbReference type="VEuPathDB" id="FungiDB:ASPFODRAFT_62735"/>
<dbReference type="PANTHER" id="PTHR44229:SF4">
    <property type="entry name" value="15-HYDROXYPROSTAGLANDIN DEHYDROGENASE [NAD(+)]"/>
    <property type="match status" value="1"/>
</dbReference>
<evidence type="ECO:0000313" key="4">
    <source>
        <dbReference type="Proteomes" id="UP000075230"/>
    </source>
</evidence>
<dbReference type="SUPFAM" id="SSF51735">
    <property type="entry name" value="NAD(P)-binding Rossmann-fold domains"/>
    <property type="match status" value="1"/>
</dbReference>
<dbReference type="AlphaFoldDB" id="A0A146F4X1"/>
<comment type="similarity">
    <text evidence="1">Belongs to the short-chain dehydrogenases/reductases (SDR) family.</text>
</comment>
<reference evidence="3 4" key="1">
    <citation type="journal article" date="2016" name="DNA Res.">
        <title>Genome sequence of Aspergillus luchuensis NBRC 4314.</title>
        <authorList>
            <person name="Yamada O."/>
            <person name="Machida M."/>
            <person name="Hosoyama A."/>
            <person name="Goto M."/>
            <person name="Takahashi T."/>
            <person name="Futagami T."/>
            <person name="Yamagata Y."/>
            <person name="Takeuchi M."/>
            <person name="Kobayashi T."/>
            <person name="Koike H."/>
            <person name="Abe K."/>
            <person name="Asai K."/>
            <person name="Arita M."/>
            <person name="Fujita N."/>
            <person name="Fukuda K."/>
            <person name="Higa K."/>
            <person name="Horikawa H."/>
            <person name="Ishikawa T."/>
            <person name="Jinno K."/>
            <person name="Kato Y."/>
            <person name="Kirimura K."/>
            <person name="Mizutani O."/>
            <person name="Nakasone K."/>
            <person name="Sano M."/>
            <person name="Shiraishi Y."/>
            <person name="Tsukahara M."/>
            <person name="Gomi K."/>
        </authorList>
    </citation>
    <scope>NUCLEOTIDE SEQUENCE [LARGE SCALE GENOMIC DNA]</scope>
    <source>
        <strain evidence="3 4">RIB 2604</strain>
    </source>
</reference>
<protein>
    <submittedName>
        <fullName evidence="3">Short-chain dehydrogenase</fullName>
    </submittedName>
</protein>
<evidence type="ECO:0000256" key="1">
    <source>
        <dbReference type="ARBA" id="ARBA00006484"/>
    </source>
</evidence>
<dbReference type="Gene3D" id="3.40.50.720">
    <property type="entry name" value="NAD(P)-binding Rossmann-like Domain"/>
    <property type="match status" value="1"/>
</dbReference>
<reference evidence="4" key="2">
    <citation type="submission" date="2016-02" db="EMBL/GenBank/DDBJ databases">
        <title>Genome sequencing of Aspergillus luchuensis NBRC 4314.</title>
        <authorList>
            <person name="Yamada O."/>
        </authorList>
    </citation>
    <scope>NUCLEOTIDE SEQUENCE [LARGE SCALE GENOMIC DNA]</scope>
    <source>
        <strain evidence="4">RIB 2604</strain>
    </source>
</reference>
<sequence>MKEGAGNVTVDYVSRDKSVGITEVGSQFTVELIGNNSNEVNSTASGIGLDVAQRLDLTGLWKVHIIGSNLERGKAAAASLKNTTFHQADVTKYEQQGNTFQKIFNEEKRLDFVFANAGVAEDTVFFSKHETGIPPRPDIAGLTDINLTGAIYTSYLAMHYFRRSPEVTMGKRNLIITSSIDALVGFTRSIGKQLWNEGVKVNAICPGVVITPLITPELKAYFSEKVLITTSDVTNVIFKLISQDDVRDSKGTFVSRDQLHSQAILVSGEKYYCVDIPEYFDELAGVPGVLLLDD</sequence>
<organism evidence="3 4">
    <name type="scientific">Aspergillus kawachii</name>
    <name type="common">White koji mold</name>
    <name type="synonym">Aspergillus awamori var. kawachi</name>
    <dbReference type="NCBI Taxonomy" id="1069201"/>
    <lineage>
        <taxon>Eukaryota</taxon>
        <taxon>Fungi</taxon>
        <taxon>Dikarya</taxon>
        <taxon>Ascomycota</taxon>
        <taxon>Pezizomycotina</taxon>
        <taxon>Eurotiomycetes</taxon>
        <taxon>Eurotiomycetidae</taxon>
        <taxon>Eurotiales</taxon>
        <taxon>Aspergillaceae</taxon>
        <taxon>Aspergillus</taxon>
        <taxon>Aspergillus subgen. Circumdati</taxon>
    </lineage>
</organism>
<evidence type="ECO:0000313" key="3">
    <source>
        <dbReference type="EMBL" id="GAT21148.1"/>
    </source>
</evidence>
<dbReference type="Pfam" id="PF00106">
    <property type="entry name" value="adh_short"/>
    <property type="match status" value="1"/>
</dbReference>
<dbReference type="InterPro" id="IPR036291">
    <property type="entry name" value="NAD(P)-bd_dom_sf"/>
</dbReference>
<evidence type="ECO:0000256" key="2">
    <source>
        <dbReference type="ARBA" id="ARBA00023002"/>
    </source>
</evidence>
<dbReference type="Proteomes" id="UP000075230">
    <property type="component" value="Unassembled WGS sequence"/>
</dbReference>
<dbReference type="PRINTS" id="PR00081">
    <property type="entry name" value="GDHRDH"/>
</dbReference>
<name>A0A146F4X1_ASPKA</name>
<gene>
    <name evidence="3" type="ORF">RIB2604_01000350</name>
</gene>
<dbReference type="InterPro" id="IPR002347">
    <property type="entry name" value="SDR_fam"/>
</dbReference>
<keyword evidence="2" id="KW-0560">Oxidoreductase</keyword>
<dbReference type="GO" id="GO:0016616">
    <property type="term" value="F:oxidoreductase activity, acting on the CH-OH group of donors, NAD or NADP as acceptor"/>
    <property type="evidence" value="ECO:0007669"/>
    <property type="project" value="TreeGrafter"/>
</dbReference>
<dbReference type="EMBL" id="BCWF01000010">
    <property type="protein sequence ID" value="GAT21148.1"/>
    <property type="molecule type" value="Genomic_DNA"/>
</dbReference>
<dbReference type="GO" id="GO:0005737">
    <property type="term" value="C:cytoplasm"/>
    <property type="evidence" value="ECO:0007669"/>
    <property type="project" value="TreeGrafter"/>
</dbReference>
<comment type="caution">
    <text evidence="3">The sequence shown here is derived from an EMBL/GenBank/DDBJ whole genome shotgun (WGS) entry which is preliminary data.</text>
</comment>
<proteinExistence type="inferred from homology"/>
<accession>A0A146F4X1</accession>
<dbReference type="PANTHER" id="PTHR44229">
    <property type="entry name" value="15-HYDROXYPROSTAGLANDIN DEHYDROGENASE [NAD(+)]"/>
    <property type="match status" value="1"/>
</dbReference>